<dbReference type="PANTHER" id="PTHR46999">
    <property type="entry name" value="ALPHA-GLUCAN WATER DIKINASE 1, CHLOROPLASTIC-RELATED"/>
    <property type="match status" value="1"/>
</dbReference>
<keyword evidence="8" id="KW-0067">ATP-binding</keyword>
<organism evidence="15 16">
    <name type="scientific">Pleodorina starrii</name>
    <dbReference type="NCBI Taxonomy" id="330485"/>
    <lineage>
        <taxon>Eukaryota</taxon>
        <taxon>Viridiplantae</taxon>
        <taxon>Chlorophyta</taxon>
        <taxon>core chlorophytes</taxon>
        <taxon>Chlorophyceae</taxon>
        <taxon>CS clade</taxon>
        <taxon>Chlamydomonadales</taxon>
        <taxon>Volvocaceae</taxon>
        <taxon>Pleodorina</taxon>
    </lineage>
</organism>
<evidence type="ECO:0000256" key="1">
    <source>
        <dbReference type="ARBA" id="ARBA00001946"/>
    </source>
</evidence>
<comment type="similarity">
    <text evidence="2">Belongs to the PEP-utilizing enzyme family.</text>
</comment>
<feature type="domain" description="Alpha-glucan water dikinase phosphohistidine-like" evidence="13">
    <location>
        <begin position="703"/>
        <end position="793"/>
    </location>
</feature>
<dbReference type="GO" id="GO:0046872">
    <property type="term" value="F:metal ion binding"/>
    <property type="evidence" value="ECO:0007669"/>
    <property type="project" value="UniProtKB-KW"/>
</dbReference>
<feature type="region of interest" description="Disordered" evidence="11">
    <location>
        <begin position="112"/>
        <end position="142"/>
    </location>
</feature>
<dbReference type="SUPFAM" id="SSF56059">
    <property type="entry name" value="Glutathione synthetase ATP-binding domain-like"/>
    <property type="match status" value="1"/>
</dbReference>
<dbReference type="Pfam" id="PF23166">
    <property type="entry name" value="Ig_N_CWD1"/>
    <property type="match status" value="1"/>
</dbReference>
<evidence type="ECO:0000256" key="3">
    <source>
        <dbReference type="ARBA" id="ARBA00011738"/>
    </source>
</evidence>
<evidence type="ECO:0000256" key="8">
    <source>
        <dbReference type="ARBA" id="ARBA00022840"/>
    </source>
</evidence>
<gene>
    <name evidence="15" type="primary">PLEST012070</name>
    <name evidence="15" type="ORF">PLESTB_000625700</name>
</gene>
<feature type="compositionally biased region" description="Polar residues" evidence="11">
    <location>
        <begin position="1"/>
        <end position="13"/>
    </location>
</feature>
<keyword evidence="6" id="KW-0547">Nucleotide-binding</keyword>
<reference evidence="15 16" key="1">
    <citation type="journal article" date="2023" name="Commun. Biol.">
        <title>Reorganization of the ancestral sex-determining regions during the evolution of trioecy in Pleodorina starrii.</title>
        <authorList>
            <person name="Takahashi K."/>
            <person name="Suzuki S."/>
            <person name="Kawai-Toyooka H."/>
            <person name="Yamamoto K."/>
            <person name="Hamaji T."/>
            <person name="Ootsuki R."/>
            <person name="Yamaguchi H."/>
            <person name="Kawachi M."/>
            <person name="Higashiyama T."/>
            <person name="Nozaki H."/>
        </authorList>
    </citation>
    <scope>NUCLEOTIDE SEQUENCE [LARGE SCALE GENOMIC DNA]</scope>
    <source>
        <strain evidence="15 16">NIES-4479</strain>
    </source>
</reference>
<sequence length="1252" mass="133024">MSHSVAGNLSRQAVGNAPKQLLGRSFGKDRAWPPQSTPKHLERDAIVVSSVCAQARSRTSCFGTPLSSTGASRAALRLPSAATPLGLSQWQRQRQQQRLRLVPTEALQAVAAPTAGSHAPGQGQAGGSGAGASPSRAGSKRTSPVVLFETRFEDVGLAARAERQGGSFKVVLQLDSPRAMTLHWALDDWLPAPEASWPAGVSTVRVDDKACQSPFPPDGRLEIGFTQDACPHRVVFVLKQTEGGAEVWFNNAGGNYAVQLLAPPIESFVDKVLTAEGSCSHWSLPQRLMLATEVLDAADAAGPEGMSFLFTWLRLSSTRVLDWYRKSNFQPKDIAAIQKHAGERIAEKARSSPHPLSRLLARGALAGLPRGGGNGDDIRMGILHIMRGHGIREGHRPGHDEPFLEQWHQKLHTNTSPDDVTICEAYLAFLHSGNHDDYWRVLWDNGRLTRDKMESWSKPISAWPQHLPHLIPAFQGYLWTLKTTHAGADLDTAMEMAKGFMDDDLRWVIYDILAHRNDWWVPGKIVEARQRLAAYWKAPGSSRDLLLLDIALEGWFRTCLERTDLGQLGRDDLLELIGLCLRGAAITHEEEDLLQCGALWERLRSGGGSGHPPLPGERWGREWALAALAAAERLQLSVAAHMDRLYGLVQPHAESFGSSCRLDPAHVTNFGEEVVRGQPLFVASLLLQRLEPVLRAAAGGAPWQIVSQAGSSAGAVGQVVAVAALSEVQGTSYDRPTVLLAGALSGVEDIPSGVVAVLTRSSTDVLSHLAIRARSQRTLLATCFDDGAWRAWQELAAAGAVAAAVVDPAVGAVMPAEPPPADAATATAAASAGGGAAPQVALQAPERTSAWALPESSFRSGLVGAKALNLATLRQRLAAATAAEAGGGGGGGEVIGVPTSVALPYGTFERVLAEERRNAAAAEAVGRLAAAAGEEAAAGRFPREELEQLRRVVAEELVAPRELVRQLAAVAAEQGLIPSADHWLASYDDAEARAAAAATGDDGASSSYDNDDAPAAAAASATSWPAVWSAVCRVWASKWTDRAWLSRRALRIGEGELFMSVLLQQVVPFRYSFVLHTSNPVTHTPGELLGEVVVGMGETLVGNYPGRAMGFTAPPTSAPLGAGGQSQPQLISLPSKRLSLHAPSGPDGALSPTLIARSDANAEDLEQYAAAGLYDSVTLQPLVARSPDYATDPLLGDPAWRGALLGRLAALGRTVAAAFGGRDQDVEGGLTEEGRLVVVQARPQVEIHSPHP</sequence>
<dbReference type="InterPro" id="IPR054481">
    <property type="entry name" value="GWD1_pHisD"/>
</dbReference>
<evidence type="ECO:0000256" key="2">
    <source>
        <dbReference type="ARBA" id="ARBA00007837"/>
    </source>
</evidence>
<keyword evidence="5" id="KW-0479">Metal-binding</keyword>
<evidence type="ECO:0000313" key="16">
    <source>
        <dbReference type="Proteomes" id="UP001165080"/>
    </source>
</evidence>
<evidence type="ECO:0000256" key="9">
    <source>
        <dbReference type="ARBA" id="ARBA00022842"/>
    </source>
</evidence>
<evidence type="ECO:0000256" key="7">
    <source>
        <dbReference type="ARBA" id="ARBA00022777"/>
    </source>
</evidence>
<dbReference type="InterPro" id="IPR013815">
    <property type="entry name" value="ATP_grasp_subdomain_1"/>
</dbReference>
<feature type="region of interest" description="Disordered" evidence="11">
    <location>
        <begin position="1"/>
        <end position="40"/>
    </location>
</feature>
<evidence type="ECO:0000256" key="4">
    <source>
        <dbReference type="ARBA" id="ARBA00022679"/>
    </source>
</evidence>
<dbReference type="InterPro" id="IPR056301">
    <property type="entry name" value="GWD-like_N_Ig"/>
</dbReference>
<dbReference type="GO" id="GO:0016301">
    <property type="term" value="F:kinase activity"/>
    <property type="evidence" value="ECO:0007669"/>
    <property type="project" value="UniProtKB-KW"/>
</dbReference>
<accession>A0A9W6BHP7</accession>
<evidence type="ECO:0000259" key="12">
    <source>
        <dbReference type="Pfam" id="PF01326"/>
    </source>
</evidence>
<feature type="domain" description="Alpha-glucan water dikinase-like N-terminal Ig-like" evidence="14">
    <location>
        <begin position="160"/>
        <end position="260"/>
    </location>
</feature>
<evidence type="ECO:0000256" key="11">
    <source>
        <dbReference type="SAM" id="MobiDB-lite"/>
    </source>
</evidence>
<feature type="domain" description="Pyruvate phosphate dikinase AMP/ATP-binding" evidence="12">
    <location>
        <begin position="1026"/>
        <end position="1102"/>
    </location>
</feature>
<keyword evidence="16" id="KW-1185">Reference proteome</keyword>
<dbReference type="InterPro" id="IPR002192">
    <property type="entry name" value="PPDK_AMP/ATP-bd"/>
</dbReference>
<dbReference type="Proteomes" id="UP001165080">
    <property type="component" value="Unassembled WGS sequence"/>
</dbReference>
<comment type="subunit">
    <text evidence="3">Homodimer.</text>
</comment>
<evidence type="ECO:0000256" key="10">
    <source>
        <dbReference type="ARBA" id="ARBA00023277"/>
    </source>
</evidence>
<dbReference type="EMBL" id="BRXU01000006">
    <property type="protein sequence ID" value="GLC52406.1"/>
    <property type="molecule type" value="Genomic_DNA"/>
</dbReference>
<dbReference type="Pfam" id="PF01326">
    <property type="entry name" value="PPDK_N"/>
    <property type="match status" value="1"/>
</dbReference>
<evidence type="ECO:0000259" key="14">
    <source>
        <dbReference type="Pfam" id="PF23166"/>
    </source>
</evidence>
<keyword evidence="10" id="KW-0119">Carbohydrate metabolism</keyword>
<dbReference type="PANTHER" id="PTHR46999:SF2">
    <property type="entry name" value="CARBOHYDRATE-BINDING MODULE FAMILY 45 PROTEIN"/>
    <property type="match status" value="1"/>
</dbReference>
<comment type="cofactor">
    <cofactor evidence="1">
        <name>Mg(2+)</name>
        <dbReference type="ChEBI" id="CHEBI:18420"/>
    </cofactor>
</comment>
<evidence type="ECO:0000313" key="15">
    <source>
        <dbReference type="EMBL" id="GLC52406.1"/>
    </source>
</evidence>
<comment type="caution">
    <text evidence="15">The sequence shown here is derived from an EMBL/GenBank/DDBJ whole genome shotgun (WGS) entry which is preliminary data.</text>
</comment>
<protein>
    <submittedName>
        <fullName evidence="15">Phosphoglucan, water dikinase, chloroplastic</fullName>
    </submittedName>
</protein>
<evidence type="ECO:0000256" key="5">
    <source>
        <dbReference type="ARBA" id="ARBA00022723"/>
    </source>
</evidence>
<dbReference type="Gene3D" id="3.30.470.20">
    <property type="entry name" value="ATP-grasp fold, B domain"/>
    <property type="match status" value="1"/>
</dbReference>
<dbReference type="Pfam" id="PF22973">
    <property type="entry name" value="GWD1_pHisD"/>
    <property type="match status" value="1"/>
</dbReference>
<dbReference type="Gene3D" id="3.30.1490.20">
    <property type="entry name" value="ATP-grasp fold, A domain"/>
    <property type="match status" value="1"/>
</dbReference>
<evidence type="ECO:0000259" key="13">
    <source>
        <dbReference type="Pfam" id="PF22973"/>
    </source>
</evidence>
<evidence type="ECO:0000256" key="6">
    <source>
        <dbReference type="ARBA" id="ARBA00022741"/>
    </source>
</evidence>
<keyword evidence="4" id="KW-0808">Transferase</keyword>
<proteinExistence type="inferred from homology"/>
<name>A0A9W6BHP7_9CHLO</name>
<keyword evidence="7" id="KW-0418">Kinase</keyword>
<keyword evidence="9" id="KW-0460">Magnesium</keyword>
<dbReference type="GO" id="GO:0005524">
    <property type="term" value="F:ATP binding"/>
    <property type="evidence" value="ECO:0007669"/>
    <property type="project" value="UniProtKB-KW"/>
</dbReference>
<dbReference type="AlphaFoldDB" id="A0A9W6BHP7"/>